<feature type="domain" description="Peptidase S9A N-terminal" evidence="7">
    <location>
        <begin position="7"/>
        <end position="399"/>
    </location>
</feature>
<dbReference type="Gene3D" id="3.40.50.1820">
    <property type="entry name" value="alpha/beta hydrolase"/>
    <property type="match status" value="1"/>
</dbReference>
<dbReference type="InterPro" id="IPR002470">
    <property type="entry name" value="Peptidase_S9A"/>
</dbReference>
<evidence type="ECO:0000259" key="6">
    <source>
        <dbReference type="Pfam" id="PF00326"/>
    </source>
</evidence>
<dbReference type="InterPro" id="IPR001375">
    <property type="entry name" value="Peptidase_S9_cat"/>
</dbReference>
<dbReference type="RefSeq" id="WP_183987446.1">
    <property type="nucleotide sequence ID" value="NZ_JACHHG010000007.1"/>
</dbReference>
<dbReference type="GO" id="GO:0004252">
    <property type="term" value="F:serine-type endopeptidase activity"/>
    <property type="evidence" value="ECO:0007669"/>
    <property type="project" value="UniProtKB-EC"/>
</dbReference>
<dbReference type="Pfam" id="PF00326">
    <property type="entry name" value="Peptidase_S9"/>
    <property type="match status" value="1"/>
</dbReference>
<dbReference type="Pfam" id="PF02897">
    <property type="entry name" value="Peptidase_S9_N"/>
    <property type="match status" value="1"/>
</dbReference>
<feature type="compositionally biased region" description="Basic residues" evidence="5">
    <location>
        <begin position="11"/>
        <end position="20"/>
    </location>
</feature>
<comment type="similarity">
    <text evidence="1">Belongs to the peptidase S9A family.</text>
</comment>
<dbReference type="AlphaFoldDB" id="A0A841HZB1"/>
<keyword evidence="4" id="KW-0720">Serine protease</keyword>
<dbReference type="Proteomes" id="UP000569951">
    <property type="component" value="Unassembled WGS sequence"/>
</dbReference>
<dbReference type="PANTHER" id="PTHR11757:SF19">
    <property type="entry name" value="PROLYL ENDOPEPTIDASE-LIKE"/>
    <property type="match status" value="1"/>
</dbReference>
<comment type="caution">
    <text evidence="8">The sequence shown here is derived from an EMBL/GenBank/DDBJ whole genome shotgun (WGS) entry which is preliminary data.</text>
</comment>
<dbReference type="SUPFAM" id="SSF53474">
    <property type="entry name" value="alpha/beta-Hydrolases"/>
    <property type="match status" value="1"/>
</dbReference>
<evidence type="ECO:0000259" key="7">
    <source>
        <dbReference type="Pfam" id="PF02897"/>
    </source>
</evidence>
<organism evidence="8 9">
    <name type="scientific">Deinobacterium chartae</name>
    <dbReference type="NCBI Taxonomy" id="521158"/>
    <lineage>
        <taxon>Bacteria</taxon>
        <taxon>Thermotogati</taxon>
        <taxon>Deinococcota</taxon>
        <taxon>Deinococci</taxon>
        <taxon>Deinococcales</taxon>
        <taxon>Deinococcaceae</taxon>
        <taxon>Deinobacterium</taxon>
    </lineage>
</organism>
<dbReference type="InterPro" id="IPR029058">
    <property type="entry name" value="AB_hydrolase_fold"/>
</dbReference>
<evidence type="ECO:0000256" key="2">
    <source>
        <dbReference type="ARBA" id="ARBA00022670"/>
    </source>
</evidence>
<dbReference type="EMBL" id="JACHHG010000007">
    <property type="protein sequence ID" value="MBB6098737.1"/>
    <property type="molecule type" value="Genomic_DNA"/>
</dbReference>
<dbReference type="Gene3D" id="2.130.10.120">
    <property type="entry name" value="Prolyl oligopeptidase, N-terminal domain"/>
    <property type="match status" value="1"/>
</dbReference>
<evidence type="ECO:0000256" key="4">
    <source>
        <dbReference type="ARBA" id="ARBA00022825"/>
    </source>
</evidence>
<evidence type="ECO:0000256" key="1">
    <source>
        <dbReference type="ARBA" id="ARBA00005228"/>
    </source>
</evidence>
<keyword evidence="3 8" id="KW-0378">Hydrolase</keyword>
<evidence type="ECO:0000313" key="8">
    <source>
        <dbReference type="EMBL" id="MBB6098737.1"/>
    </source>
</evidence>
<dbReference type="SUPFAM" id="SSF50993">
    <property type="entry name" value="Peptidase/esterase 'gauge' domain"/>
    <property type="match status" value="1"/>
</dbReference>
<sequence>MTRPTPPRAKQVPHTHHAHGDRRDDPYAWLRQRENPDVLAYLEAENAYLAAVMEPLRPLQEALYQDMLSHLQETDEQPPVRWGPYVYYTRTVAGEQYPLYCRRPRAGGPEQVLLDPNALKQQEALENLWVGAVQPSPDHRRYAYLLDIRGGERFELRVKDLESGEERRTGVTDVSGRSLAWSADGRCLYYIRNDETWRPHEVYRHRLGHAAESDALLYREEDPTFTLGLSVSDSGDELLLTSHSTVTTEVRHLPSADTEGGFRVILPRERGVEYAVEDGGDHWLMLSNAGGAREFKLLALPKAGGAAREVLPHDPGRKLDDLRVFRDHLLVAGRQDGLTRLWVLPRRTLEPRRLELPETVFTVRIGENHDFDVRVARVTYTSPLTPLTHFDLDLDTLELLEVKRTPVPNYDATAYRSERRWVTAADGTRVPVSLVYRQDVQFPAPTLLYGYGSYGASMDPAFDARRLTLLDRGWVYAVAHVRGGGELGRAWYEGGKLQAKPNSFSDFVDVAQALVEAGLTTPDRLTASGRSAGGLLMGAVLNLRPDLFRAVLAGVPFVDVVSTMLDASIPLTTLEYDEWGNPEDPAFYAVMKAYSPYDNVAARAYPHLWISTGLNDPRVAYWEPAKWAARLRERKTDRNVLLLKTLTGAGHFSSSGRYDALRETAEEYAFLIAAVEGRLEG</sequence>
<gene>
    <name evidence="8" type="ORF">HNR42_002172</name>
</gene>
<dbReference type="GO" id="GO:0006508">
    <property type="term" value="P:proteolysis"/>
    <property type="evidence" value="ECO:0007669"/>
    <property type="project" value="UniProtKB-KW"/>
</dbReference>
<dbReference type="InterPro" id="IPR051543">
    <property type="entry name" value="Serine_Peptidase_S9A"/>
</dbReference>
<dbReference type="PANTHER" id="PTHR11757">
    <property type="entry name" value="PROTEASE FAMILY S9A OLIGOPEPTIDASE"/>
    <property type="match status" value="1"/>
</dbReference>
<feature type="region of interest" description="Disordered" evidence="5">
    <location>
        <begin position="1"/>
        <end position="26"/>
    </location>
</feature>
<name>A0A841HZB1_9DEIO</name>
<proteinExistence type="inferred from homology"/>
<dbReference type="PRINTS" id="PR00862">
    <property type="entry name" value="PROLIGOPTASE"/>
</dbReference>
<feature type="domain" description="Peptidase S9 prolyl oligopeptidase catalytic" evidence="6">
    <location>
        <begin position="461"/>
        <end position="674"/>
    </location>
</feature>
<evidence type="ECO:0000313" key="9">
    <source>
        <dbReference type="Proteomes" id="UP000569951"/>
    </source>
</evidence>
<accession>A0A841HZB1</accession>
<reference evidence="8 9" key="1">
    <citation type="submission" date="2020-08" db="EMBL/GenBank/DDBJ databases">
        <title>Genomic Encyclopedia of Type Strains, Phase IV (KMG-IV): sequencing the most valuable type-strain genomes for metagenomic binning, comparative biology and taxonomic classification.</title>
        <authorList>
            <person name="Goeker M."/>
        </authorList>
    </citation>
    <scope>NUCLEOTIDE SEQUENCE [LARGE SCALE GENOMIC DNA]</scope>
    <source>
        <strain evidence="8 9">DSM 21458</strain>
    </source>
</reference>
<keyword evidence="2" id="KW-0645">Protease</keyword>
<dbReference type="EC" id="3.4.21.83" evidence="8"/>
<protein>
    <submittedName>
        <fullName evidence="8">Oligopeptidase B</fullName>
        <ecNumber evidence="8">3.4.21.83</ecNumber>
    </submittedName>
</protein>
<dbReference type="InterPro" id="IPR023302">
    <property type="entry name" value="Pept_S9A_N"/>
</dbReference>
<evidence type="ECO:0000256" key="3">
    <source>
        <dbReference type="ARBA" id="ARBA00022801"/>
    </source>
</evidence>
<keyword evidence="9" id="KW-1185">Reference proteome</keyword>
<evidence type="ECO:0000256" key="5">
    <source>
        <dbReference type="SAM" id="MobiDB-lite"/>
    </source>
</evidence>